<dbReference type="Pfam" id="PF04199">
    <property type="entry name" value="Cyclase"/>
    <property type="match status" value="1"/>
</dbReference>
<dbReference type="Gene3D" id="3.50.30.50">
    <property type="entry name" value="Putative cyclase"/>
    <property type="match status" value="1"/>
</dbReference>
<evidence type="ECO:0008006" key="2">
    <source>
        <dbReference type="Google" id="ProtNLM"/>
    </source>
</evidence>
<dbReference type="SUPFAM" id="SSF102198">
    <property type="entry name" value="Putative cyclase"/>
    <property type="match status" value="1"/>
</dbReference>
<dbReference type="PANTHER" id="PTHR34861:SF10">
    <property type="entry name" value="CYCLASE"/>
    <property type="match status" value="1"/>
</dbReference>
<accession>A0A381T8H2</accession>
<reference evidence="1" key="1">
    <citation type="submission" date="2018-05" db="EMBL/GenBank/DDBJ databases">
        <authorList>
            <person name="Lanie J.A."/>
            <person name="Ng W.-L."/>
            <person name="Kazmierczak K.M."/>
            <person name="Andrzejewski T.M."/>
            <person name="Davidsen T.M."/>
            <person name="Wayne K.J."/>
            <person name="Tettelin H."/>
            <person name="Glass J.I."/>
            <person name="Rusch D."/>
            <person name="Podicherti R."/>
            <person name="Tsui H.-C.T."/>
            <person name="Winkler M.E."/>
        </authorList>
    </citation>
    <scope>NUCLEOTIDE SEQUENCE</scope>
</reference>
<evidence type="ECO:0000313" key="1">
    <source>
        <dbReference type="EMBL" id="SVA11821.1"/>
    </source>
</evidence>
<protein>
    <recommendedName>
        <fullName evidence="2">Polyketide cyclase</fullName>
    </recommendedName>
</protein>
<organism evidence="1">
    <name type="scientific">marine metagenome</name>
    <dbReference type="NCBI Taxonomy" id="408172"/>
    <lineage>
        <taxon>unclassified sequences</taxon>
        <taxon>metagenomes</taxon>
        <taxon>ecological metagenomes</taxon>
    </lineage>
</organism>
<sequence>MNPWIVCAIGCVFGLATSVGADDDWYPSKYGEGDTLGAINNLSPEGVVKAAQLVKTGKTYPLGVVTGPDTPAYPPRSFSLTVLQGGDGTGATQGANLATGNDDLMFAWLGVGSQIDGLGHMGLNHVYYNGYKAADFVAPTGLTKLSIDKLPPIVTRGVLIDMARFFGKKMLSAGTVFNRSEIVAQAEAQGVSIGEGDVVLFHTGWQTLAGQDNTRFMSGQPGLGVEGAEYLASLGVVAVGADTWGLEVVPFEDESMQFPVHPILLAKNGVYILENMNVGALASDEAWEFLFVLGQARFEGAVQGIINPVAIR</sequence>
<dbReference type="InterPro" id="IPR037175">
    <property type="entry name" value="KFase_sf"/>
</dbReference>
<dbReference type="EMBL" id="UINC01004104">
    <property type="protein sequence ID" value="SVA11821.1"/>
    <property type="molecule type" value="Genomic_DNA"/>
</dbReference>
<dbReference type="AlphaFoldDB" id="A0A381T8H2"/>
<proteinExistence type="predicted"/>
<dbReference type="PANTHER" id="PTHR34861">
    <property type="match status" value="1"/>
</dbReference>
<dbReference type="InterPro" id="IPR007325">
    <property type="entry name" value="KFase/CYL"/>
</dbReference>
<gene>
    <name evidence="1" type="ORF">METZ01_LOCUS64675</name>
</gene>
<dbReference type="GO" id="GO:0019441">
    <property type="term" value="P:L-tryptophan catabolic process to kynurenine"/>
    <property type="evidence" value="ECO:0007669"/>
    <property type="project" value="InterPro"/>
</dbReference>
<name>A0A381T8H2_9ZZZZ</name>
<dbReference type="GO" id="GO:0004061">
    <property type="term" value="F:arylformamidase activity"/>
    <property type="evidence" value="ECO:0007669"/>
    <property type="project" value="InterPro"/>
</dbReference>